<gene>
    <name evidence="2" type="ORF">J2Z70_003098</name>
</gene>
<dbReference type="PANTHER" id="PTHR34203">
    <property type="entry name" value="METHYLTRANSFERASE, FKBM FAMILY PROTEIN"/>
    <property type="match status" value="1"/>
</dbReference>
<dbReference type="InterPro" id="IPR029063">
    <property type="entry name" value="SAM-dependent_MTases_sf"/>
</dbReference>
<dbReference type="GO" id="GO:0008168">
    <property type="term" value="F:methyltransferase activity"/>
    <property type="evidence" value="ECO:0007669"/>
    <property type="project" value="UniProtKB-KW"/>
</dbReference>
<dbReference type="Pfam" id="PF05050">
    <property type="entry name" value="Methyltransf_21"/>
    <property type="match status" value="1"/>
</dbReference>
<dbReference type="GO" id="GO:0032259">
    <property type="term" value="P:methylation"/>
    <property type="evidence" value="ECO:0007669"/>
    <property type="project" value="UniProtKB-KW"/>
</dbReference>
<reference evidence="2 3" key="1">
    <citation type="submission" date="2021-03" db="EMBL/GenBank/DDBJ databases">
        <title>Genomic Encyclopedia of Type Strains, Phase IV (KMG-IV): sequencing the most valuable type-strain genomes for metagenomic binning, comparative biology and taxonomic classification.</title>
        <authorList>
            <person name="Goeker M."/>
        </authorList>
    </citation>
    <scope>NUCLEOTIDE SEQUENCE [LARGE SCALE GENOMIC DNA]</scope>
    <source>
        <strain evidence="2 3">DSM 101953</strain>
    </source>
</reference>
<protein>
    <submittedName>
        <fullName evidence="2">FkbM family methyltransferase</fullName>
    </submittedName>
</protein>
<dbReference type="InterPro" id="IPR052514">
    <property type="entry name" value="SAM-dependent_MTase"/>
</dbReference>
<sequence length="303" mass="35136">MPEETRYGQIQRMFWEKRVDAVQLLRRALKEQVEQIEIHQEETRIRLTDGRRFVWDTGHLNSLGFLMRDGFVEREESRLLSVLIREGFEVLDIGANYGWYSTLFAQAVGQSGRVHSFEPVSPTFAELSRNIQLNNLQNVILNQVALSDYNGEAEIYLPVRSGSEDAALIIDPALQHETYHCRVQTLDTYIEQQQISHIDLVKIDIEGGELKALKGMEQYLQRHHEKPLLMLEATEVLALRFGNSISDVFRFLKQYQYQLFQLSAEELVELDSAAEVQAQNIFGLQPEHIRRYSPFIRLITIAK</sequence>
<comment type="caution">
    <text evidence="2">The sequence shown here is derived from an EMBL/GenBank/DDBJ whole genome shotgun (WGS) entry which is preliminary data.</text>
</comment>
<evidence type="ECO:0000259" key="1">
    <source>
        <dbReference type="Pfam" id="PF05050"/>
    </source>
</evidence>
<dbReference type="Proteomes" id="UP000773462">
    <property type="component" value="Unassembled WGS sequence"/>
</dbReference>
<evidence type="ECO:0000313" key="3">
    <source>
        <dbReference type="Proteomes" id="UP000773462"/>
    </source>
</evidence>
<dbReference type="NCBIfam" id="TIGR01444">
    <property type="entry name" value="fkbM_fam"/>
    <property type="match status" value="1"/>
</dbReference>
<accession>A0ABS4NU75</accession>
<organism evidence="2 3">
    <name type="scientific">Paenibacillus silagei</name>
    <dbReference type="NCBI Taxonomy" id="1670801"/>
    <lineage>
        <taxon>Bacteria</taxon>
        <taxon>Bacillati</taxon>
        <taxon>Bacillota</taxon>
        <taxon>Bacilli</taxon>
        <taxon>Bacillales</taxon>
        <taxon>Paenibacillaceae</taxon>
        <taxon>Paenibacillus</taxon>
    </lineage>
</organism>
<keyword evidence="3" id="KW-1185">Reference proteome</keyword>
<dbReference type="SUPFAM" id="SSF53335">
    <property type="entry name" value="S-adenosyl-L-methionine-dependent methyltransferases"/>
    <property type="match status" value="1"/>
</dbReference>
<dbReference type="Gene3D" id="3.40.50.150">
    <property type="entry name" value="Vaccinia Virus protein VP39"/>
    <property type="match status" value="1"/>
</dbReference>
<evidence type="ECO:0000313" key="2">
    <source>
        <dbReference type="EMBL" id="MBP2112944.1"/>
    </source>
</evidence>
<dbReference type="InterPro" id="IPR006342">
    <property type="entry name" value="FkbM_mtfrase"/>
</dbReference>
<name>A0ABS4NU75_9BACL</name>
<dbReference type="EMBL" id="JAGGLV010000009">
    <property type="protein sequence ID" value="MBP2112944.1"/>
    <property type="molecule type" value="Genomic_DNA"/>
</dbReference>
<feature type="domain" description="Methyltransferase FkbM" evidence="1">
    <location>
        <begin position="92"/>
        <end position="259"/>
    </location>
</feature>
<dbReference type="PANTHER" id="PTHR34203:SF15">
    <property type="entry name" value="SLL1173 PROTEIN"/>
    <property type="match status" value="1"/>
</dbReference>
<keyword evidence="2" id="KW-0808">Transferase</keyword>
<keyword evidence="2" id="KW-0489">Methyltransferase</keyword>
<dbReference type="RefSeq" id="WP_209874416.1">
    <property type="nucleotide sequence ID" value="NZ_JAGGLV010000009.1"/>
</dbReference>
<proteinExistence type="predicted"/>